<dbReference type="EMBL" id="PVUF01000004">
    <property type="protein sequence ID" value="PRZ48224.1"/>
    <property type="molecule type" value="Genomic_DNA"/>
</dbReference>
<dbReference type="InterPro" id="IPR008927">
    <property type="entry name" value="6-PGluconate_DH-like_C_sf"/>
</dbReference>
<dbReference type="InterPro" id="IPR015815">
    <property type="entry name" value="HIBADH-related"/>
</dbReference>
<dbReference type="Gene3D" id="3.40.50.720">
    <property type="entry name" value="NAD(P)-binding Rossmann-like Domain"/>
    <property type="match status" value="1"/>
</dbReference>
<dbReference type="Gene3D" id="1.10.1040.10">
    <property type="entry name" value="N-(1-d-carboxylethyl)-l-norvaline Dehydrogenase, domain 2"/>
    <property type="match status" value="1"/>
</dbReference>
<dbReference type="GO" id="GO:0016616">
    <property type="term" value="F:oxidoreductase activity, acting on the CH-OH group of donors, NAD or NADP as acceptor"/>
    <property type="evidence" value="ECO:0007669"/>
    <property type="project" value="TreeGrafter"/>
</dbReference>
<name>A0A2T1AHZ1_TRISK</name>
<evidence type="ECO:0000256" key="3">
    <source>
        <dbReference type="PIRSR" id="PIRSR000103-1"/>
    </source>
</evidence>
<dbReference type="SUPFAM" id="SSF48179">
    <property type="entry name" value="6-phosphogluconate dehydrogenase C-terminal domain-like"/>
    <property type="match status" value="1"/>
</dbReference>
<evidence type="ECO:0000259" key="5">
    <source>
        <dbReference type="Pfam" id="PF14833"/>
    </source>
</evidence>
<evidence type="ECO:0000256" key="2">
    <source>
        <dbReference type="ARBA" id="ARBA00023027"/>
    </source>
</evidence>
<organism evidence="6 7">
    <name type="scientific">Tritonibacter scottomollicae</name>
    <name type="common">Epibacterium scottomollicae</name>
    <dbReference type="NCBI Taxonomy" id="483013"/>
    <lineage>
        <taxon>Bacteria</taxon>
        <taxon>Pseudomonadati</taxon>
        <taxon>Pseudomonadota</taxon>
        <taxon>Alphaproteobacteria</taxon>
        <taxon>Rhodobacterales</taxon>
        <taxon>Paracoccaceae</taxon>
        <taxon>Tritonibacter</taxon>
    </lineage>
</organism>
<evidence type="ECO:0000259" key="4">
    <source>
        <dbReference type="Pfam" id="PF03446"/>
    </source>
</evidence>
<sequence length="303" mass="30999">MAAKSSKTAGVIGLGAMGFGMASSLVEAGYDVVGYDPAEAACKRAEDAGITAVPCTDAVFFAADLIVLSLPTAQHVETVVAAAEETALLSEGAAPKVLIDTSTSEAAVSRELSARLAAKGHGFLDAPVSGGPAGAASGQLSVMLGGDPQWVAVAMPALEAMAAKINHVGPSGAGNVAKLVNNMLVANHMVTTLEALRLGEAAGVDAEEMLKVINSATGRSAISEIHVPTWVLPRSFDSGFSTGLMRKDLRLARELAAEAGVATPIADLAATLWAQENSDLSDADDFMLMGDPKVDRLSRKEKD</sequence>
<dbReference type="PANTHER" id="PTHR22981">
    <property type="entry name" value="3-HYDROXYISOBUTYRATE DEHYDROGENASE-RELATED"/>
    <property type="match status" value="1"/>
</dbReference>
<dbReference type="InterPro" id="IPR013328">
    <property type="entry name" value="6PGD_dom2"/>
</dbReference>
<dbReference type="InterPro" id="IPR006115">
    <property type="entry name" value="6PGDH_NADP-bd"/>
</dbReference>
<evidence type="ECO:0000256" key="1">
    <source>
        <dbReference type="ARBA" id="ARBA00023002"/>
    </source>
</evidence>
<dbReference type="PIRSF" id="PIRSF000103">
    <property type="entry name" value="HIBADH"/>
    <property type="match status" value="1"/>
</dbReference>
<keyword evidence="2" id="KW-0520">NAD</keyword>
<dbReference type="SUPFAM" id="SSF51735">
    <property type="entry name" value="NAD(P)-binding Rossmann-fold domains"/>
    <property type="match status" value="1"/>
</dbReference>
<gene>
    <name evidence="6" type="ORF">CLV89_10446</name>
</gene>
<evidence type="ECO:0000313" key="7">
    <source>
        <dbReference type="Proteomes" id="UP000237718"/>
    </source>
</evidence>
<feature type="domain" description="3-hydroxyisobutyrate dehydrogenase-like NAD-binding" evidence="5">
    <location>
        <begin position="172"/>
        <end position="287"/>
    </location>
</feature>
<dbReference type="GO" id="GO:0050661">
    <property type="term" value="F:NADP binding"/>
    <property type="evidence" value="ECO:0007669"/>
    <property type="project" value="InterPro"/>
</dbReference>
<dbReference type="PANTHER" id="PTHR22981:SF7">
    <property type="entry name" value="3-HYDROXYISOBUTYRATE DEHYDROGENASE, MITOCHONDRIAL"/>
    <property type="match status" value="1"/>
</dbReference>
<dbReference type="PROSITE" id="PS00895">
    <property type="entry name" value="3_HYDROXYISOBUT_DH"/>
    <property type="match status" value="1"/>
</dbReference>
<feature type="domain" description="6-phosphogluconate dehydrogenase NADP-binding" evidence="4">
    <location>
        <begin position="10"/>
        <end position="169"/>
    </location>
</feature>
<dbReference type="InterPro" id="IPR029154">
    <property type="entry name" value="HIBADH-like_NADP-bd"/>
</dbReference>
<comment type="caution">
    <text evidence="6">The sequence shown here is derived from an EMBL/GenBank/DDBJ whole genome shotgun (WGS) entry which is preliminary data.</text>
</comment>
<dbReference type="Pfam" id="PF03446">
    <property type="entry name" value="NAD_binding_2"/>
    <property type="match status" value="1"/>
</dbReference>
<evidence type="ECO:0000313" key="6">
    <source>
        <dbReference type="EMBL" id="PRZ48224.1"/>
    </source>
</evidence>
<dbReference type="RefSeq" id="WP_106163175.1">
    <property type="nucleotide sequence ID" value="NZ_PVUF01000004.1"/>
</dbReference>
<dbReference type="GO" id="GO:0051287">
    <property type="term" value="F:NAD binding"/>
    <property type="evidence" value="ECO:0007669"/>
    <property type="project" value="InterPro"/>
</dbReference>
<keyword evidence="1" id="KW-0560">Oxidoreductase</keyword>
<dbReference type="Proteomes" id="UP000237718">
    <property type="component" value="Unassembled WGS sequence"/>
</dbReference>
<dbReference type="InterPro" id="IPR036291">
    <property type="entry name" value="NAD(P)-bd_dom_sf"/>
</dbReference>
<dbReference type="Pfam" id="PF14833">
    <property type="entry name" value="NAD_binding_11"/>
    <property type="match status" value="1"/>
</dbReference>
<dbReference type="InterPro" id="IPR002204">
    <property type="entry name" value="3-OH-isobutyrate_DH-rel_CS"/>
</dbReference>
<feature type="active site" evidence="3">
    <location>
        <position position="178"/>
    </location>
</feature>
<accession>A0A2T1AHZ1</accession>
<dbReference type="GO" id="GO:0016054">
    <property type="term" value="P:organic acid catabolic process"/>
    <property type="evidence" value="ECO:0007669"/>
    <property type="project" value="UniProtKB-ARBA"/>
</dbReference>
<protein>
    <submittedName>
        <fullName evidence="6">3-hydroxyisobutyrate dehydrogenase</fullName>
    </submittedName>
</protein>
<dbReference type="OrthoDB" id="9812907at2"/>
<reference evidence="6 7" key="1">
    <citation type="submission" date="2018-03" db="EMBL/GenBank/DDBJ databases">
        <title>Genomic Encyclopedia of Archaeal and Bacterial Type Strains, Phase II (KMG-II): from individual species to whole genera.</title>
        <authorList>
            <person name="Goeker M."/>
        </authorList>
    </citation>
    <scope>NUCLEOTIDE SEQUENCE [LARGE SCALE GENOMIC DNA]</scope>
    <source>
        <strain evidence="6 7">DSM 25328</strain>
    </source>
</reference>
<proteinExistence type="predicted"/>
<dbReference type="AlphaFoldDB" id="A0A2T1AHZ1"/>